<feature type="transmembrane region" description="Helical" evidence="1">
    <location>
        <begin position="39"/>
        <end position="57"/>
    </location>
</feature>
<reference evidence="3" key="1">
    <citation type="submission" date="2014-03" db="EMBL/GenBank/DDBJ databases">
        <authorList>
            <person name="Aksoy S."/>
            <person name="Warren W."/>
            <person name="Wilson R.K."/>
        </authorList>
    </citation>
    <scope>NUCLEOTIDE SEQUENCE [LARGE SCALE GENOMIC DNA]</scope>
    <source>
        <strain evidence="3">IAEA</strain>
    </source>
</reference>
<organism evidence="2 3">
    <name type="scientific">Glossina pallidipes</name>
    <name type="common">Tsetse fly</name>
    <dbReference type="NCBI Taxonomy" id="7398"/>
    <lineage>
        <taxon>Eukaryota</taxon>
        <taxon>Metazoa</taxon>
        <taxon>Ecdysozoa</taxon>
        <taxon>Arthropoda</taxon>
        <taxon>Hexapoda</taxon>
        <taxon>Insecta</taxon>
        <taxon>Pterygota</taxon>
        <taxon>Neoptera</taxon>
        <taxon>Endopterygota</taxon>
        <taxon>Diptera</taxon>
        <taxon>Brachycera</taxon>
        <taxon>Muscomorpha</taxon>
        <taxon>Hippoboscoidea</taxon>
        <taxon>Glossinidae</taxon>
        <taxon>Glossina</taxon>
    </lineage>
</organism>
<sequence>MICNLPVKKIGMDIKNPPTAQVCKLLPIVLNPFGVKGPCIWVIGVVFVVFPLFVLFPGTGGGITPLAELTAVAVTTPVAVVAVAPVFGDIFNKVVIRGPPFAKITYFTFVWDGHSTQQLSKMLRYAYIAYAFHVFFLNFEFGDNNNNVKQT</sequence>
<keyword evidence="3" id="KW-1185">Reference proteome</keyword>
<keyword evidence="1" id="KW-1133">Transmembrane helix</keyword>
<proteinExistence type="predicted"/>
<evidence type="ECO:0000313" key="2">
    <source>
        <dbReference type="EnsemblMetazoa" id="GPAI030402-PA"/>
    </source>
</evidence>
<dbReference type="EnsemblMetazoa" id="GPAI030402-RA">
    <property type="protein sequence ID" value="GPAI030402-PA"/>
    <property type="gene ID" value="GPAI030402"/>
</dbReference>
<keyword evidence="1" id="KW-0812">Transmembrane</keyword>
<reference evidence="2" key="2">
    <citation type="submission" date="2020-05" db="UniProtKB">
        <authorList>
            <consortium name="EnsemblMetazoa"/>
        </authorList>
    </citation>
    <scope>IDENTIFICATION</scope>
    <source>
        <strain evidence="2">IAEA</strain>
    </source>
</reference>
<evidence type="ECO:0000313" key="3">
    <source>
        <dbReference type="Proteomes" id="UP000092445"/>
    </source>
</evidence>
<dbReference type="Proteomes" id="UP000092445">
    <property type="component" value="Unassembled WGS sequence"/>
</dbReference>
<name>A0A1B0A060_GLOPL</name>
<feature type="transmembrane region" description="Helical" evidence="1">
    <location>
        <begin position="69"/>
        <end position="87"/>
    </location>
</feature>
<keyword evidence="1" id="KW-0472">Membrane</keyword>
<dbReference type="AlphaFoldDB" id="A0A1B0A060"/>
<feature type="transmembrane region" description="Helical" evidence="1">
    <location>
        <begin position="122"/>
        <end position="139"/>
    </location>
</feature>
<dbReference type="VEuPathDB" id="VectorBase:GPAI030402"/>
<evidence type="ECO:0000256" key="1">
    <source>
        <dbReference type="SAM" id="Phobius"/>
    </source>
</evidence>
<protein>
    <submittedName>
        <fullName evidence="2">Uncharacterized protein</fullName>
    </submittedName>
</protein>
<accession>A0A1B0A060</accession>